<dbReference type="AlphaFoldDB" id="A0A7W6G7U4"/>
<name>A0A7W6G7U4_9SPHN</name>
<dbReference type="GO" id="GO:0004222">
    <property type="term" value="F:metalloendopeptidase activity"/>
    <property type="evidence" value="ECO:0007669"/>
    <property type="project" value="TreeGrafter"/>
</dbReference>
<accession>A0A7W6G7U4</accession>
<gene>
    <name evidence="4" type="ORF">GGR38_003709</name>
</gene>
<dbReference type="InterPro" id="IPR011055">
    <property type="entry name" value="Dup_hybrid_motif"/>
</dbReference>
<keyword evidence="4" id="KW-0378">Hydrolase</keyword>
<dbReference type="InterPro" id="IPR016047">
    <property type="entry name" value="M23ase_b-sheet_dom"/>
</dbReference>
<dbReference type="Pfam" id="PF01551">
    <property type="entry name" value="Peptidase_M23"/>
    <property type="match status" value="1"/>
</dbReference>
<evidence type="ECO:0000259" key="3">
    <source>
        <dbReference type="Pfam" id="PF01551"/>
    </source>
</evidence>
<evidence type="ECO:0000256" key="2">
    <source>
        <dbReference type="SAM" id="SignalP"/>
    </source>
</evidence>
<organism evidence="4 5">
    <name type="scientific">Novosphingobium sediminicola</name>
    <dbReference type="NCBI Taxonomy" id="563162"/>
    <lineage>
        <taxon>Bacteria</taxon>
        <taxon>Pseudomonadati</taxon>
        <taxon>Pseudomonadota</taxon>
        <taxon>Alphaproteobacteria</taxon>
        <taxon>Sphingomonadales</taxon>
        <taxon>Sphingomonadaceae</taxon>
        <taxon>Novosphingobium</taxon>
    </lineage>
</organism>
<proteinExistence type="predicted"/>
<comment type="caution">
    <text evidence="4">The sequence shown here is derived from an EMBL/GenBank/DDBJ whole genome shotgun (WGS) entry which is preliminary data.</text>
</comment>
<dbReference type="Gene3D" id="2.70.70.10">
    <property type="entry name" value="Glucose Permease (Domain IIA)"/>
    <property type="match status" value="1"/>
</dbReference>
<dbReference type="Proteomes" id="UP000548867">
    <property type="component" value="Unassembled WGS sequence"/>
</dbReference>
<protein>
    <submittedName>
        <fullName evidence="4">Murein DD-endopeptidase MepM/ murein hydrolase activator NlpD</fullName>
    </submittedName>
</protein>
<dbReference type="SUPFAM" id="SSF51261">
    <property type="entry name" value="Duplicated hybrid motif"/>
    <property type="match status" value="1"/>
</dbReference>
<feature type="signal peptide" evidence="2">
    <location>
        <begin position="1"/>
        <end position="25"/>
    </location>
</feature>
<evidence type="ECO:0000256" key="1">
    <source>
        <dbReference type="ARBA" id="ARBA00022729"/>
    </source>
</evidence>
<dbReference type="FunFam" id="2.70.70.10:FF:000006">
    <property type="entry name" value="M23 family peptidase"/>
    <property type="match status" value="1"/>
</dbReference>
<dbReference type="InterPro" id="IPR050570">
    <property type="entry name" value="Cell_wall_metabolism_enzyme"/>
</dbReference>
<dbReference type="CDD" id="cd12797">
    <property type="entry name" value="M23_peptidase"/>
    <property type="match status" value="1"/>
</dbReference>
<reference evidence="4 5" key="1">
    <citation type="submission" date="2020-08" db="EMBL/GenBank/DDBJ databases">
        <title>Genomic Encyclopedia of Type Strains, Phase IV (KMG-IV): sequencing the most valuable type-strain genomes for metagenomic binning, comparative biology and taxonomic classification.</title>
        <authorList>
            <person name="Goeker M."/>
        </authorList>
    </citation>
    <scope>NUCLEOTIDE SEQUENCE [LARGE SCALE GENOMIC DNA]</scope>
    <source>
        <strain evidence="4 5">DSM 27057</strain>
    </source>
</reference>
<sequence>MVALRISTKFLLGALAAVVAQPALANSAANADIAAPLRAAQAAPISQDNGDQNFRQLFSSWRSMEGTGNKLVNATIGNNGGVAGIVNRAMSVPSRSPIEGLRMSSDFGMRSHPVLGGMRMHKGIDLSSPTGTPVYATADGVISRADWFSSYGLYISIEHGGEMQTRYGHLSRLNVAAGDMVHKGDLIGFVGTTGRSTGPHLHYEVRVDGVAVNPVPYLQGEGNPQLALASIAHHDKGDEDGE</sequence>
<feature type="chain" id="PRO_5031446859" evidence="2">
    <location>
        <begin position="26"/>
        <end position="242"/>
    </location>
</feature>
<dbReference type="EMBL" id="JACIDX010000016">
    <property type="protein sequence ID" value="MBB3956743.1"/>
    <property type="molecule type" value="Genomic_DNA"/>
</dbReference>
<dbReference type="PANTHER" id="PTHR21666">
    <property type="entry name" value="PEPTIDASE-RELATED"/>
    <property type="match status" value="1"/>
</dbReference>
<keyword evidence="5" id="KW-1185">Reference proteome</keyword>
<dbReference type="RefSeq" id="WP_343059167.1">
    <property type="nucleotide sequence ID" value="NZ_JACIDX010000016.1"/>
</dbReference>
<evidence type="ECO:0000313" key="4">
    <source>
        <dbReference type="EMBL" id="MBB3956743.1"/>
    </source>
</evidence>
<dbReference type="PANTHER" id="PTHR21666:SF289">
    <property type="entry name" value="L-ALA--D-GLU ENDOPEPTIDASE"/>
    <property type="match status" value="1"/>
</dbReference>
<feature type="domain" description="M23ase beta-sheet core" evidence="3">
    <location>
        <begin position="119"/>
        <end position="214"/>
    </location>
</feature>
<keyword evidence="1 2" id="KW-0732">Signal</keyword>
<evidence type="ECO:0000313" key="5">
    <source>
        <dbReference type="Proteomes" id="UP000548867"/>
    </source>
</evidence>